<name>A0A7J6CHH6_9TELE</name>
<evidence type="ECO:0000313" key="1">
    <source>
        <dbReference type="EMBL" id="KAF4105162.1"/>
    </source>
</evidence>
<keyword evidence="2" id="KW-1185">Reference proteome</keyword>
<protein>
    <submittedName>
        <fullName evidence="1">Uncharacterized protein</fullName>
    </submittedName>
</protein>
<organism evidence="1 2">
    <name type="scientific">Onychostoma macrolepis</name>
    <dbReference type="NCBI Taxonomy" id="369639"/>
    <lineage>
        <taxon>Eukaryota</taxon>
        <taxon>Metazoa</taxon>
        <taxon>Chordata</taxon>
        <taxon>Craniata</taxon>
        <taxon>Vertebrata</taxon>
        <taxon>Euteleostomi</taxon>
        <taxon>Actinopterygii</taxon>
        <taxon>Neopterygii</taxon>
        <taxon>Teleostei</taxon>
        <taxon>Ostariophysi</taxon>
        <taxon>Cypriniformes</taxon>
        <taxon>Cyprinidae</taxon>
        <taxon>Acrossocheilinae</taxon>
        <taxon>Onychostoma</taxon>
    </lineage>
</organism>
<sequence length="227" mass="24718">MDFRQCQPPCSHLIVSDDQHNLWFLIVNLPFSSTVLLREASFLHEAAGWSSDAELEAMESEQFPLSLPPSPERHRVDSPIKFSRGCLAPSPEQGYNSVLVVEDTLAAHLSPTSAPSLKSCPLLPSKPCRTTSALIGKSYMAAGQAGSALHTIVILQPYQAEELKEMDEGDGVPFEAVKELRRATNLALHATKHTAQVVGRSMLGLVVAESYGDQGEGCPSLQLWLIR</sequence>
<accession>A0A7J6CHH6</accession>
<dbReference type="EMBL" id="JAAMOB010000014">
    <property type="protein sequence ID" value="KAF4105162.1"/>
    <property type="molecule type" value="Genomic_DNA"/>
</dbReference>
<reference evidence="1 2" key="1">
    <citation type="submission" date="2020-04" db="EMBL/GenBank/DDBJ databases">
        <title>Chromosome-level genome assembly of a cyprinid fish Onychostoma macrolepis by integration of Nanopore Sequencing, Bionano and Hi-C technology.</title>
        <authorList>
            <person name="Wang D."/>
        </authorList>
    </citation>
    <scope>NUCLEOTIDE SEQUENCE [LARGE SCALE GENOMIC DNA]</scope>
    <source>
        <strain evidence="1">SWU-2019</strain>
        <tissue evidence="1">Muscle</tissue>
    </source>
</reference>
<dbReference type="AlphaFoldDB" id="A0A7J6CHH6"/>
<dbReference type="Proteomes" id="UP000579812">
    <property type="component" value="Unassembled WGS sequence"/>
</dbReference>
<evidence type="ECO:0000313" key="2">
    <source>
        <dbReference type="Proteomes" id="UP000579812"/>
    </source>
</evidence>
<proteinExistence type="predicted"/>
<gene>
    <name evidence="1" type="ORF">G5714_014493</name>
</gene>
<comment type="caution">
    <text evidence="1">The sequence shown here is derived from an EMBL/GenBank/DDBJ whole genome shotgun (WGS) entry which is preliminary data.</text>
</comment>